<evidence type="ECO:0000256" key="3">
    <source>
        <dbReference type="SAM" id="Phobius"/>
    </source>
</evidence>
<dbReference type="RefSeq" id="WP_173041670.1">
    <property type="nucleotide sequence ID" value="NZ_AP022870.1"/>
</dbReference>
<feature type="transmembrane region" description="Helical" evidence="3">
    <location>
        <begin position="33"/>
        <end position="56"/>
    </location>
</feature>
<dbReference type="InterPro" id="IPR050922">
    <property type="entry name" value="LytR/CpsA/Psr_CW_biosynth"/>
</dbReference>
<dbReference type="Gene3D" id="3.40.630.190">
    <property type="entry name" value="LCP protein"/>
    <property type="match status" value="1"/>
</dbReference>
<dbReference type="InterPro" id="IPR004474">
    <property type="entry name" value="LytR_CpsA_psr"/>
</dbReference>
<dbReference type="Pfam" id="PF03816">
    <property type="entry name" value="LytR_cpsA_psr"/>
    <property type="match status" value="1"/>
</dbReference>
<reference evidence="5 6" key="1">
    <citation type="submission" date="2020-03" db="EMBL/GenBank/DDBJ databases">
        <title>Whole genome shotgun sequence of Phytohabitans flavus NBRC 107702.</title>
        <authorList>
            <person name="Komaki H."/>
            <person name="Tamura T."/>
        </authorList>
    </citation>
    <scope>NUCLEOTIDE SEQUENCE [LARGE SCALE GENOMIC DNA]</scope>
    <source>
        <strain evidence="5 6">NBRC 107702</strain>
    </source>
</reference>
<evidence type="ECO:0000313" key="6">
    <source>
        <dbReference type="Proteomes" id="UP000502508"/>
    </source>
</evidence>
<reference evidence="5 6" key="2">
    <citation type="submission" date="2020-03" db="EMBL/GenBank/DDBJ databases">
        <authorList>
            <person name="Ichikawa N."/>
            <person name="Kimura A."/>
            <person name="Kitahashi Y."/>
            <person name="Uohara A."/>
        </authorList>
    </citation>
    <scope>NUCLEOTIDE SEQUENCE [LARGE SCALE GENOMIC DNA]</scope>
    <source>
        <strain evidence="5 6">NBRC 107702</strain>
    </source>
</reference>
<evidence type="ECO:0000313" key="5">
    <source>
        <dbReference type="EMBL" id="BCB81999.1"/>
    </source>
</evidence>
<evidence type="ECO:0000259" key="4">
    <source>
        <dbReference type="Pfam" id="PF03816"/>
    </source>
</evidence>
<dbReference type="KEGG" id="pfla:Pflav_084090"/>
<evidence type="ECO:0000256" key="1">
    <source>
        <dbReference type="ARBA" id="ARBA00006068"/>
    </source>
</evidence>
<dbReference type="Proteomes" id="UP000502508">
    <property type="component" value="Chromosome"/>
</dbReference>
<organism evidence="5 6">
    <name type="scientific">Phytohabitans flavus</name>
    <dbReference type="NCBI Taxonomy" id="1076124"/>
    <lineage>
        <taxon>Bacteria</taxon>
        <taxon>Bacillati</taxon>
        <taxon>Actinomycetota</taxon>
        <taxon>Actinomycetes</taxon>
        <taxon>Micromonosporales</taxon>
        <taxon>Micromonosporaceae</taxon>
    </lineage>
</organism>
<keyword evidence="3" id="KW-1133">Transmembrane helix</keyword>
<dbReference type="AlphaFoldDB" id="A0A6F8Y7J2"/>
<dbReference type="NCBIfam" id="TIGR00350">
    <property type="entry name" value="lytR_cpsA_psr"/>
    <property type="match status" value="1"/>
</dbReference>
<keyword evidence="3" id="KW-0812">Transmembrane</keyword>
<proteinExistence type="inferred from homology"/>
<protein>
    <recommendedName>
        <fullName evidence="4">Cell envelope-related transcriptional attenuator domain-containing protein</fullName>
    </recommendedName>
</protein>
<feature type="domain" description="Cell envelope-related transcriptional attenuator" evidence="4">
    <location>
        <begin position="105"/>
        <end position="256"/>
    </location>
</feature>
<evidence type="ECO:0000256" key="2">
    <source>
        <dbReference type="SAM" id="MobiDB-lite"/>
    </source>
</evidence>
<sequence length="349" mass="38019">MADPSPPGPALLANLEPAPDAPPTSRRRRWWRLVALILGLALVLGAGGTAGAAWLYTRSVDKSIERVDAFVGVPEEGRPEKVAGKALNLLIVGSDSRDPEVAGSRTDTIIMAHVSASREDAQFISIPRDTWVDIPRSADGKSGGRKAKINAAFAWGGAPLLVQTVEKFTGVRVDNVMMVDFAGFKDVVDALDGVEIAVDEDFTSVHSSREFAKGDQHMDGDTALDYARQRYQFADGDFTRMRHQQQLVQAIIERAADRGLMKDPARLNSFIRATADAVTVDKGMKLFDTVWGLRGLRPDGMTFMTSPSRDTGWVGDQSVVFADEDASASLYEAVREDEVTDWLIANPQE</sequence>
<accession>A0A6F8Y7J2</accession>
<dbReference type="PANTHER" id="PTHR33392:SF6">
    <property type="entry name" value="POLYISOPRENYL-TEICHOIC ACID--PEPTIDOGLYCAN TEICHOIC ACID TRANSFERASE TAGU"/>
    <property type="match status" value="1"/>
</dbReference>
<name>A0A6F8Y7J2_9ACTN</name>
<feature type="region of interest" description="Disordered" evidence="2">
    <location>
        <begin position="1"/>
        <end position="24"/>
    </location>
</feature>
<dbReference type="EMBL" id="AP022870">
    <property type="protein sequence ID" value="BCB81999.1"/>
    <property type="molecule type" value="Genomic_DNA"/>
</dbReference>
<comment type="similarity">
    <text evidence="1">Belongs to the LytR/CpsA/Psr (LCP) family.</text>
</comment>
<keyword evidence="6" id="KW-1185">Reference proteome</keyword>
<dbReference type="PANTHER" id="PTHR33392">
    <property type="entry name" value="POLYISOPRENYL-TEICHOIC ACID--PEPTIDOGLYCAN TEICHOIC ACID TRANSFERASE TAGU"/>
    <property type="match status" value="1"/>
</dbReference>
<keyword evidence="3" id="KW-0472">Membrane</keyword>
<gene>
    <name evidence="5" type="ORF">Pflav_084090</name>
</gene>